<feature type="region of interest" description="Disordered" evidence="4">
    <location>
        <begin position="1"/>
        <end position="25"/>
    </location>
</feature>
<evidence type="ECO:0000256" key="1">
    <source>
        <dbReference type="ARBA" id="ARBA00023015"/>
    </source>
</evidence>
<dbReference type="GO" id="GO:0003700">
    <property type="term" value="F:DNA-binding transcription factor activity"/>
    <property type="evidence" value="ECO:0007669"/>
    <property type="project" value="InterPro"/>
</dbReference>
<accession>A0A090DHN5</accession>
<dbReference type="PROSITE" id="PS50949">
    <property type="entry name" value="HTH_GNTR"/>
    <property type="match status" value="1"/>
</dbReference>
<reference evidence="7" key="1">
    <citation type="submission" date="2014-08" db="EMBL/GenBank/DDBJ databases">
        <authorList>
            <person name="Moulin L."/>
        </authorList>
    </citation>
    <scope>NUCLEOTIDE SEQUENCE [LARGE SCALE GENOMIC DNA]</scope>
</reference>
<evidence type="ECO:0000313" key="7">
    <source>
        <dbReference type="Proteomes" id="UP000045285"/>
    </source>
</evidence>
<evidence type="ECO:0000256" key="2">
    <source>
        <dbReference type="ARBA" id="ARBA00023125"/>
    </source>
</evidence>
<dbReference type="AlphaFoldDB" id="A0A090DHN5"/>
<dbReference type="SUPFAM" id="SSF48008">
    <property type="entry name" value="GntR ligand-binding domain-like"/>
    <property type="match status" value="1"/>
</dbReference>
<feature type="domain" description="HTH gntR-type" evidence="5">
    <location>
        <begin position="23"/>
        <end position="90"/>
    </location>
</feature>
<keyword evidence="1" id="KW-0805">Transcription regulation</keyword>
<dbReference type="Gene3D" id="1.20.120.530">
    <property type="entry name" value="GntR ligand-binding domain-like"/>
    <property type="match status" value="1"/>
</dbReference>
<gene>
    <name evidence="6" type="ORF">MPL3356_140104</name>
</gene>
<dbReference type="EMBL" id="CCMZ01000006">
    <property type="protein sequence ID" value="CDX13217.1"/>
    <property type="molecule type" value="Genomic_DNA"/>
</dbReference>
<dbReference type="PANTHER" id="PTHR43537">
    <property type="entry name" value="TRANSCRIPTIONAL REGULATOR, GNTR FAMILY"/>
    <property type="match status" value="1"/>
</dbReference>
<name>A0A090DHN5_MESPL</name>
<evidence type="ECO:0000256" key="3">
    <source>
        <dbReference type="ARBA" id="ARBA00023163"/>
    </source>
</evidence>
<sequence length="255" mass="29269">MTRNDDAAIEQATTGPTRPPSARERSKRIYRILRDRICLLDYPPGNHLSEEELAQEFEVSRTPVRRVLARLESEGLVQSVHGVGTIVTDVDIEELEQVYHLRMELAELIGKLSPIPRTGADLDRIRALMERCDAHILHPDQRAFLRLNMDFFYELSAMTGNQPLRDISERLYFQVARVVLKMMPRLGLAEEFAAFRREIAEVLAAAEIGDWASIGHIRRAHISMSFRRMMLHRNDKRETSPTEDSIKPAPRSLTD</sequence>
<dbReference type="Pfam" id="PF07729">
    <property type="entry name" value="FCD"/>
    <property type="match status" value="1"/>
</dbReference>
<dbReference type="InterPro" id="IPR000524">
    <property type="entry name" value="Tscrpt_reg_HTH_GntR"/>
</dbReference>
<dbReference type="Pfam" id="PF00392">
    <property type="entry name" value="GntR"/>
    <property type="match status" value="1"/>
</dbReference>
<dbReference type="InterPro" id="IPR011711">
    <property type="entry name" value="GntR_C"/>
</dbReference>
<keyword evidence="7" id="KW-1185">Reference proteome</keyword>
<keyword evidence="3" id="KW-0804">Transcription</keyword>
<dbReference type="Gene3D" id="1.10.10.10">
    <property type="entry name" value="Winged helix-like DNA-binding domain superfamily/Winged helix DNA-binding domain"/>
    <property type="match status" value="1"/>
</dbReference>
<dbReference type="Proteomes" id="UP000045285">
    <property type="component" value="Unassembled WGS sequence"/>
</dbReference>
<keyword evidence="2" id="KW-0238">DNA-binding</keyword>
<dbReference type="InterPro" id="IPR036390">
    <property type="entry name" value="WH_DNA-bd_sf"/>
</dbReference>
<dbReference type="InterPro" id="IPR008920">
    <property type="entry name" value="TF_FadR/GntR_C"/>
</dbReference>
<dbReference type="PANTHER" id="PTHR43537:SF5">
    <property type="entry name" value="UXU OPERON TRANSCRIPTIONAL REGULATOR"/>
    <property type="match status" value="1"/>
</dbReference>
<dbReference type="SMART" id="SM00345">
    <property type="entry name" value="HTH_GNTR"/>
    <property type="match status" value="1"/>
</dbReference>
<dbReference type="InterPro" id="IPR036388">
    <property type="entry name" value="WH-like_DNA-bd_sf"/>
</dbReference>
<evidence type="ECO:0000256" key="4">
    <source>
        <dbReference type="SAM" id="MobiDB-lite"/>
    </source>
</evidence>
<organism evidence="6 7">
    <name type="scientific">Mesorhizobium plurifarium</name>
    <dbReference type="NCBI Taxonomy" id="69974"/>
    <lineage>
        <taxon>Bacteria</taxon>
        <taxon>Pseudomonadati</taxon>
        <taxon>Pseudomonadota</taxon>
        <taxon>Alphaproteobacteria</taxon>
        <taxon>Hyphomicrobiales</taxon>
        <taxon>Phyllobacteriaceae</taxon>
        <taxon>Mesorhizobium</taxon>
    </lineage>
</organism>
<feature type="compositionally biased region" description="Basic and acidic residues" evidence="4">
    <location>
        <begin position="233"/>
        <end position="246"/>
    </location>
</feature>
<dbReference type="PRINTS" id="PR00035">
    <property type="entry name" value="HTHGNTR"/>
</dbReference>
<evidence type="ECO:0000313" key="6">
    <source>
        <dbReference type="EMBL" id="CDX13217.1"/>
    </source>
</evidence>
<dbReference type="SUPFAM" id="SSF46785">
    <property type="entry name" value="Winged helix' DNA-binding domain"/>
    <property type="match status" value="1"/>
</dbReference>
<feature type="region of interest" description="Disordered" evidence="4">
    <location>
        <begin position="233"/>
        <end position="255"/>
    </location>
</feature>
<dbReference type="GO" id="GO:0003677">
    <property type="term" value="F:DNA binding"/>
    <property type="evidence" value="ECO:0007669"/>
    <property type="project" value="UniProtKB-KW"/>
</dbReference>
<protein>
    <submittedName>
        <fullName evidence="6">Transcriptional regulator, GntR family</fullName>
    </submittedName>
</protein>
<evidence type="ECO:0000259" key="5">
    <source>
        <dbReference type="PROSITE" id="PS50949"/>
    </source>
</evidence>
<proteinExistence type="predicted"/>
<dbReference type="SMART" id="SM00895">
    <property type="entry name" value="FCD"/>
    <property type="match status" value="1"/>
</dbReference>
<dbReference type="CDD" id="cd07377">
    <property type="entry name" value="WHTH_GntR"/>
    <property type="match status" value="1"/>
</dbReference>